<dbReference type="Proteomes" id="UP000835792">
    <property type="component" value="Unassembled WGS sequence"/>
</dbReference>
<dbReference type="AlphaFoldDB" id="A0A9Q7ZQ81"/>
<dbReference type="EMBL" id="UIGT01000001">
    <property type="protein sequence ID" value="SUX80942.1"/>
    <property type="molecule type" value="Genomic_DNA"/>
</dbReference>
<evidence type="ECO:0000313" key="3">
    <source>
        <dbReference type="Proteomes" id="UP000255286"/>
    </source>
</evidence>
<proteinExistence type="predicted"/>
<reference evidence="2 3" key="1">
    <citation type="submission" date="2018-06" db="EMBL/GenBank/DDBJ databases">
        <authorList>
            <consortium name="Pathogen Informatics"/>
            <person name="Doyle S."/>
        </authorList>
    </citation>
    <scope>NUCLEOTIDE SEQUENCE [LARGE SCALE GENOMIC DNA]</scope>
    <source>
        <strain evidence="2 3">NCTC8782</strain>
    </source>
</reference>
<dbReference type="EMBL" id="CAHPRB010000004">
    <property type="protein sequence ID" value="CAB5548104.1"/>
    <property type="molecule type" value="Genomic_DNA"/>
</dbReference>
<comment type="caution">
    <text evidence="2">The sequence shown here is derived from an EMBL/GenBank/DDBJ whole genome shotgun (WGS) entry which is preliminary data.</text>
</comment>
<reference evidence="1" key="2">
    <citation type="submission" date="2020-05" db="EMBL/GenBank/DDBJ databases">
        <authorList>
            <person name="Delgado-Blas J."/>
        </authorList>
    </citation>
    <scope>NUCLEOTIDE SEQUENCE</scope>
    <source>
        <strain evidence="1">BB1468</strain>
    </source>
</reference>
<name>A0A9Q7ZQ81_9ENTR</name>
<dbReference type="Proteomes" id="UP000255286">
    <property type="component" value="Unassembled WGS sequence"/>
</dbReference>
<protein>
    <submittedName>
        <fullName evidence="2">Uncharacterized protein</fullName>
    </submittedName>
</protein>
<evidence type="ECO:0000313" key="1">
    <source>
        <dbReference type="EMBL" id="CAB5548104.1"/>
    </source>
</evidence>
<evidence type="ECO:0000313" key="4">
    <source>
        <dbReference type="Proteomes" id="UP000835792"/>
    </source>
</evidence>
<accession>A0A9Q7ZQ81</accession>
<organism evidence="2 3">
    <name type="scientific">Citrobacter youngae</name>
    <dbReference type="NCBI Taxonomy" id="133448"/>
    <lineage>
        <taxon>Bacteria</taxon>
        <taxon>Pseudomonadati</taxon>
        <taxon>Pseudomonadota</taxon>
        <taxon>Gammaproteobacteria</taxon>
        <taxon>Enterobacterales</taxon>
        <taxon>Enterobacteriaceae</taxon>
        <taxon>Citrobacter</taxon>
        <taxon>Citrobacter freundii complex</taxon>
    </lineage>
</organism>
<evidence type="ECO:0000313" key="2">
    <source>
        <dbReference type="EMBL" id="SUX80942.1"/>
    </source>
</evidence>
<gene>
    <name evidence="1" type="ORF">GHA_01288</name>
    <name evidence="2" type="ORF">NCTC8782_03556</name>
</gene>
<keyword evidence="4" id="KW-1185">Reference proteome</keyword>
<sequence>MTNRQTHTKVCDWCEKLMPAHETCLMTSKPGKLSCGDNVTLFQTLHRAL</sequence>